<evidence type="ECO:0000313" key="3">
    <source>
        <dbReference type="Proteomes" id="UP001500190"/>
    </source>
</evidence>
<name>A0ABN2EB95_9ACTN</name>
<gene>
    <name evidence="2" type="ORF">GCM10009742_54440</name>
</gene>
<comment type="caution">
    <text evidence="2">The sequence shown here is derived from an EMBL/GenBank/DDBJ whole genome shotgun (WGS) entry which is preliminary data.</text>
</comment>
<keyword evidence="3" id="KW-1185">Reference proteome</keyword>
<dbReference type="EMBL" id="BAAAND010000008">
    <property type="protein sequence ID" value="GAA1599693.1"/>
    <property type="molecule type" value="Genomic_DNA"/>
</dbReference>
<sequence length="46" mass="5078">MAGSYVHWGVIQISVTNLVIILAMIVVFALAIVVPFRHGDDDQDRP</sequence>
<evidence type="ECO:0000256" key="1">
    <source>
        <dbReference type="SAM" id="Phobius"/>
    </source>
</evidence>
<accession>A0ABN2EB95</accession>
<proteinExistence type="predicted"/>
<keyword evidence="1" id="KW-1133">Transmembrane helix</keyword>
<dbReference type="Proteomes" id="UP001500190">
    <property type="component" value="Unassembled WGS sequence"/>
</dbReference>
<organism evidence="2 3">
    <name type="scientific">Kribbella karoonensis</name>
    <dbReference type="NCBI Taxonomy" id="324851"/>
    <lineage>
        <taxon>Bacteria</taxon>
        <taxon>Bacillati</taxon>
        <taxon>Actinomycetota</taxon>
        <taxon>Actinomycetes</taxon>
        <taxon>Propionibacteriales</taxon>
        <taxon>Kribbellaceae</taxon>
        <taxon>Kribbella</taxon>
    </lineage>
</organism>
<evidence type="ECO:0000313" key="2">
    <source>
        <dbReference type="EMBL" id="GAA1599693.1"/>
    </source>
</evidence>
<protein>
    <submittedName>
        <fullName evidence="2">Uncharacterized protein</fullName>
    </submittedName>
</protein>
<feature type="transmembrane region" description="Helical" evidence="1">
    <location>
        <begin position="6"/>
        <end position="36"/>
    </location>
</feature>
<keyword evidence="1" id="KW-0812">Transmembrane</keyword>
<dbReference type="RefSeq" id="WP_344196284.1">
    <property type="nucleotide sequence ID" value="NZ_BAAAND010000008.1"/>
</dbReference>
<keyword evidence="1" id="KW-0472">Membrane</keyword>
<reference evidence="2 3" key="1">
    <citation type="journal article" date="2019" name="Int. J. Syst. Evol. Microbiol.">
        <title>The Global Catalogue of Microorganisms (GCM) 10K type strain sequencing project: providing services to taxonomists for standard genome sequencing and annotation.</title>
        <authorList>
            <consortium name="The Broad Institute Genomics Platform"/>
            <consortium name="The Broad Institute Genome Sequencing Center for Infectious Disease"/>
            <person name="Wu L."/>
            <person name="Ma J."/>
        </authorList>
    </citation>
    <scope>NUCLEOTIDE SEQUENCE [LARGE SCALE GENOMIC DNA]</scope>
    <source>
        <strain evidence="2 3">JCM 14304</strain>
    </source>
</reference>